<dbReference type="InterPro" id="IPR002539">
    <property type="entry name" value="MaoC-like_dom"/>
</dbReference>
<dbReference type="EMBL" id="JACHBX010000003">
    <property type="protein sequence ID" value="MBB6134898.1"/>
    <property type="molecule type" value="Genomic_DNA"/>
</dbReference>
<dbReference type="Pfam" id="PF01575">
    <property type="entry name" value="MaoC_dehydratas"/>
    <property type="match status" value="1"/>
</dbReference>
<dbReference type="PANTHER" id="PTHR43841:SF3">
    <property type="entry name" value="(3R)-HYDROXYACYL-ACP DEHYDRATASE SUBUNIT HADB"/>
    <property type="match status" value="1"/>
</dbReference>
<organism evidence="2 3">
    <name type="scientific">Massilia aurea</name>
    <dbReference type="NCBI Taxonomy" id="373040"/>
    <lineage>
        <taxon>Bacteria</taxon>
        <taxon>Pseudomonadati</taxon>
        <taxon>Pseudomonadota</taxon>
        <taxon>Betaproteobacteria</taxon>
        <taxon>Burkholderiales</taxon>
        <taxon>Oxalobacteraceae</taxon>
        <taxon>Telluria group</taxon>
        <taxon>Massilia</taxon>
    </lineage>
</organism>
<dbReference type="Gene3D" id="3.10.129.10">
    <property type="entry name" value="Hotdog Thioesterase"/>
    <property type="match status" value="1"/>
</dbReference>
<accession>A0A7W9X1X6</accession>
<dbReference type="CDD" id="cd03441">
    <property type="entry name" value="R_hydratase_like"/>
    <property type="match status" value="1"/>
</dbReference>
<proteinExistence type="predicted"/>
<gene>
    <name evidence="2" type="ORF">HD842_003056</name>
</gene>
<name>A0A7W9X1X6_9BURK</name>
<protein>
    <submittedName>
        <fullName evidence="2">Acyl dehydratase</fullName>
    </submittedName>
</protein>
<evidence type="ECO:0000259" key="1">
    <source>
        <dbReference type="Pfam" id="PF01575"/>
    </source>
</evidence>
<dbReference type="Proteomes" id="UP000540787">
    <property type="component" value="Unassembled WGS sequence"/>
</dbReference>
<dbReference type="SUPFAM" id="SSF54637">
    <property type="entry name" value="Thioesterase/thiol ester dehydrase-isomerase"/>
    <property type="match status" value="2"/>
</dbReference>
<sequence>MNSPSPSSLPALPGASAWPLLRALFKRPARVSPQPVQASYRLDRIDADHVRRYSDAFGFPAGPVPLTYLYLLAQRAQLATMLDRAIPFRIVGLIHVANSLTMHCEVRLEAALTLVTTLSMPEPRPNGAVECLLETKATDGEQLVFTCTSRYLIKRGQRTKRTAPSQIVAPMGKADEQWVVQADAGRRYAALSGDWNPIHLWAWSARLMGMKQPIIHGMHTVAMACSLRQRSTGRVPVTIDCHFRSTVPLRSVVSLSLSNASDPAAFAVICRQRVAVEGTMGFI</sequence>
<comment type="caution">
    <text evidence="2">The sequence shown here is derived from an EMBL/GenBank/DDBJ whole genome shotgun (WGS) entry which is preliminary data.</text>
</comment>
<dbReference type="PANTHER" id="PTHR43841">
    <property type="entry name" value="3-HYDROXYACYL-THIOESTER DEHYDRATASE HTDX-RELATED"/>
    <property type="match status" value="1"/>
</dbReference>
<dbReference type="InterPro" id="IPR029069">
    <property type="entry name" value="HotDog_dom_sf"/>
</dbReference>
<evidence type="ECO:0000313" key="3">
    <source>
        <dbReference type="Proteomes" id="UP000540787"/>
    </source>
</evidence>
<evidence type="ECO:0000313" key="2">
    <source>
        <dbReference type="EMBL" id="MBB6134898.1"/>
    </source>
</evidence>
<keyword evidence="3" id="KW-1185">Reference proteome</keyword>
<feature type="domain" description="MaoC-like" evidence="1">
    <location>
        <begin position="182"/>
        <end position="249"/>
    </location>
</feature>
<dbReference type="AlphaFoldDB" id="A0A7W9X1X6"/>
<reference evidence="2 3" key="1">
    <citation type="submission" date="2020-08" db="EMBL/GenBank/DDBJ databases">
        <title>The Agave Microbiome: Exploring the role of microbial communities in plant adaptations to desert environments.</title>
        <authorList>
            <person name="Partida-Martinez L.P."/>
        </authorList>
    </citation>
    <scope>NUCLEOTIDE SEQUENCE [LARGE SCALE GENOMIC DNA]</scope>
    <source>
        <strain evidence="2 3">AT3.2</strain>
    </source>
</reference>
<dbReference type="RefSeq" id="WP_183555558.1">
    <property type="nucleotide sequence ID" value="NZ_JACHBX010000003.1"/>
</dbReference>